<dbReference type="InterPro" id="IPR017500">
    <property type="entry name" value="Phage_infect_YhgE_N"/>
</dbReference>
<keyword evidence="3 5" id="KW-1133">Transmembrane helix</keyword>
<dbReference type="NCBIfam" id="TIGR03062">
    <property type="entry name" value="pip_yhgE_Cterm"/>
    <property type="match status" value="1"/>
</dbReference>
<feature type="transmembrane region" description="Helical" evidence="5">
    <location>
        <begin position="519"/>
        <end position="543"/>
    </location>
</feature>
<evidence type="ECO:0000256" key="4">
    <source>
        <dbReference type="ARBA" id="ARBA00023136"/>
    </source>
</evidence>
<comment type="subcellular location">
    <subcellularLocation>
        <location evidence="1">Membrane</location>
        <topology evidence="1">Multi-pass membrane protein</topology>
    </subcellularLocation>
</comment>
<keyword evidence="8" id="KW-1185">Reference proteome</keyword>
<evidence type="ECO:0000313" key="7">
    <source>
        <dbReference type="EMBL" id="GAA3641540.1"/>
    </source>
</evidence>
<dbReference type="EMBL" id="BAAAYU010000005">
    <property type="protein sequence ID" value="GAA3641540.1"/>
    <property type="molecule type" value="Genomic_DNA"/>
</dbReference>
<feature type="transmembrane region" description="Helical" evidence="5">
    <location>
        <begin position="682"/>
        <end position="703"/>
    </location>
</feature>
<dbReference type="RefSeq" id="WP_344739377.1">
    <property type="nucleotide sequence ID" value="NZ_BAAAYU010000005.1"/>
</dbReference>
<keyword evidence="4 5" id="KW-0472">Membrane</keyword>
<evidence type="ECO:0000256" key="2">
    <source>
        <dbReference type="ARBA" id="ARBA00022692"/>
    </source>
</evidence>
<feature type="transmembrane region" description="Helical" evidence="5">
    <location>
        <begin position="629"/>
        <end position="648"/>
    </location>
</feature>
<proteinExistence type="predicted"/>
<protein>
    <submittedName>
        <fullName evidence="7">YhgE/Pip domain-containing protein</fullName>
    </submittedName>
</protein>
<feature type="transmembrane region" description="Helical" evidence="5">
    <location>
        <begin position="564"/>
        <end position="592"/>
    </location>
</feature>
<evidence type="ECO:0000256" key="5">
    <source>
        <dbReference type="SAM" id="Phobius"/>
    </source>
</evidence>
<reference evidence="8" key="1">
    <citation type="journal article" date="2019" name="Int. J. Syst. Evol. Microbiol.">
        <title>The Global Catalogue of Microorganisms (GCM) 10K type strain sequencing project: providing services to taxonomists for standard genome sequencing and annotation.</title>
        <authorList>
            <consortium name="The Broad Institute Genomics Platform"/>
            <consortium name="The Broad Institute Genome Sequencing Center for Infectious Disease"/>
            <person name="Wu L."/>
            <person name="Ma J."/>
        </authorList>
    </citation>
    <scope>NUCLEOTIDE SEQUENCE [LARGE SCALE GENOMIC DNA]</scope>
    <source>
        <strain evidence="8">JCM 16544</strain>
    </source>
</reference>
<evidence type="ECO:0000256" key="3">
    <source>
        <dbReference type="ARBA" id="ARBA00022989"/>
    </source>
</evidence>
<dbReference type="InterPro" id="IPR013525">
    <property type="entry name" value="ABC2_TM"/>
</dbReference>
<keyword evidence="2 5" id="KW-0812">Transmembrane</keyword>
<feature type="transmembrane region" description="Helical" evidence="5">
    <location>
        <begin position="21"/>
        <end position="44"/>
    </location>
</feature>
<dbReference type="PANTHER" id="PTHR43077">
    <property type="entry name" value="TRANSPORT PERMEASE YVFS-RELATED"/>
    <property type="match status" value="1"/>
</dbReference>
<dbReference type="Gene3D" id="3.40.1710.10">
    <property type="entry name" value="abc type-2 transporter like domain"/>
    <property type="match status" value="1"/>
</dbReference>
<evidence type="ECO:0000256" key="1">
    <source>
        <dbReference type="ARBA" id="ARBA00004141"/>
    </source>
</evidence>
<dbReference type="NCBIfam" id="TIGR03061">
    <property type="entry name" value="pip_yhgE_Nterm"/>
    <property type="match status" value="1"/>
</dbReference>
<dbReference type="InterPro" id="IPR051328">
    <property type="entry name" value="T7SS_ABC-Transporter"/>
</dbReference>
<name>A0ABP7AWK9_9MICO</name>
<comment type="caution">
    <text evidence="7">The sequence shown here is derived from an EMBL/GenBank/DDBJ whole genome shotgun (WGS) entry which is preliminary data.</text>
</comment>
<feature type="transmembrane region" description="Helical" evidence="5">
    <location>
        <begin position="598"/>
        <end position="622"/>
    </location>
</feature>
<gene>
    <name evidence="7" type="ORF">GCM10022200_26640</name>
</gene>
<dbReference type="Proteomes" id="UP001501697">
    <property type="component" value="Unassembled WGS sequence"/>
</dbReference>
<dbReference type="InterPro" id="IPR017501">
    <property type="entry name" value="Phage_infect_YhgE_C"/>
</dbReference>
<dbReference type="Pfam" id="PF12698">
    <property type="entry name" value="ABC2_membrane_3"/>
    <property type="match status" value="1"/>
</dbReference>
<dbReference type="PANTHER" id="PTHR43077:SF10">
    <property type="entry name" value="TRANSPORT PERMEASE PROTEIN"/>
    <property type="match status" value="1"/>
</dbReference>
<accession>A0ABP7AWK9</accession>
<feature type="domain" description="ABC-2 type transporter transmembrane" evidence="6">
    <location>
        <begin position="559"/>
        <end position="701"/>
    </location>
</feature>
<evidence type="ECO:0000259" key="6">
    <source>
        <dbReference type="Pfam" id="PF12698"/>
    </source>
</evidence>
<sequence>MSGIWQLFRADLRRATSKVMSVIVLCGLIAIPSAFTWFNVIGSWEPFDNTRNLKVAVASVDKGYTSPLLPLHVNVGSIVESALRANDQLDWVITTEDEAIAGTESGEYYAAMVLPEDFSERMLTFYTDGSRRTHVDYYTNDKSNPLAPLITSEGADDLTAKINAEFTEELSDVALSLVSSLAKSLSDGQSEAALTRMEAHISDVGVQLRAASGTASMFTSLLEASVPLVESASHLLDAVDSEFAAATGTVQEGITAAEQSEAAIARATGALTDALGASLDQLNRFGSDIDRIFSGLDADAAASAELTDRMADDLTILIDDHVELRDRLVTDVGPRLPEEDLPAFDAIIESLDRAIDQERVLESRLRETSAGISAGNADAQRFRAQIEERIVEAQTAISNASTVYANDLRPTLEQLAVTLTAVGGALGSLGGDVSAVSDSAGDVVTVLDNAAEDNRVLADTLAAAADEVDRVVQTLSVAIDTGDFSQVSAIIGANPSVLAAAIAQPIGLERIEVYPVVSFGAGMAALYTVLSLWVGALLIAVTLRVDPPTQAVDGGPELTITQRFLGRYAIFALIGLAQSTLVFLGNILLVGLQPVHPLLFMLTGWATSLVFTFIIYTLVVSFSDAGKALAVFLLVIQVAGAGGAYPLVLLPEWFQNVSPFLPGTHAIDAFRAALAGIYDADYWISLGWLLAFLVPMLLLGLVLRRPLIDMNEKMDKMLQSTKLM</sequence>
<organism evidence="7 8">
    <name type="scientific">Microbacterium awajiense</name>
    <dbReference type="NCBI Taxonomy" id="415214"/>
    <lineage>
        <taxon>Bacteria</taxon>
        <taxon>Bacillati</taxon>
        <taxon>Actinomycetota</taxon>
        <taxon>Actinomycetes</taxon>
        <taxon>Micrococcales</taxon>
        <taxon>Microbacteriaceae</taxon>
        <taxon>Microbacterium</taxon>
    </lineage>
</organism>
<evidence type="ECO:0000313" key="8">
    <source>
        <dbReference type="Proteomes" id="UP001501697"/>
    </source>
</evidence>